<feature type="signal peptide" evidence="1">
    <location>
        <begin position="1"/>
        <end position="18"/>
    </location>
</feature>
<name>A0A437K7S3_9BACI</name>
<dbReference type="PROSITE" id="PS51257">
    <property type="entry name" value="PROKAR_LIPOPROTEIN"/>
    <property type="match status" value="1"/>
</dbReference>
<evidence type="ECO:0000313" key="4">
    <source>
        <dbReference type="Proteomes" id="UP000288024"/>
    </source>
</evidence>
<feature type="domain" description="Antigen I/II N-terminal" evidence="2">
    <location>
        <begin position="49"/>
        <end position="151"/>
    </location>
</feature>
<dbReference type="AlphaFoldDB" id="A0A437K7S3"/>
<reference evidence="3 4" key="1">
    <citation type="submission" date="2019-01" db="EMBL/GenBank/DDBJ databases">
        <title>Bacillus sp. M5HDSG1-1, whole genome shotgun sequence.</title>
        <authorList>
            <person name="Tuo L."/>
        </authorList>
    </citation>
    <scope>NUCLEOTIDE SEQUENCE [LARGE SCALE GENOMIC DNA]</scope>
    <source>
        <strain evidence="3 4">M5HDSG1-1</strain>
    </source>
</reference>
<feature type="chain" id="PRO_5039598409" description="Antigen I/II N-terminal domain-containing protein" evidence="1">
    <location>
        <begin position="19"/>
        <end position="209"/>
    </location>
</feature>
<protein>
    <recommendedName>
        <fullName evidence="2">Antigen I/II N-terminal domain-containing protein</fullName>
    </recommendedName>
</protein>
<dbReference type="RefSeq" id="WP_127739698.1">
    <property type="nucleotide sequence ID" value="NZ_RZTZ01000008.1"/>
</dbReference>
<sequence>MKKWSYSLLLAMAILALAACGAEKEASKTSNDEKETEESEEFAVDKGLLSVEITMPAAFVEGQDMESTIKEAEAEGIEVTKNEDGSLTYKMSKSEHKQMMKDLKKNAEESLEEIKTVGTFPSVKNIDYNKSFSKFTMTVDKAAYENSMDAWSVIGIGITGMMYNLFNGEDMDKMKINIDLKDEATGEVFDTTVYPDALEDADSALTTEQ</sequence>
<organism evidence="3 4">
    <name type="scientific">Niallia taxi</name>
    <dbReference type="NCBI Taxonomy" id="2499688"/>
    <lineage>
        <taxon>Bacteria</taxon>
        <taxon>Bacillati</taxon>
        <taxon>Bacillota</taxon>
        <taxon>Bacilli</taxon>
        <taxon>Bacillales</taxon>
        <taxon>Bacillaceae</taxon>
        <taxon>Niallia</taxon>
    </lineage>
</organism>
<dbReference type="InterPro" id="IPR041324">
    <property type="entry name" value="AgI/II_N"/>
</dbReference>
<comment type="caution">
    <text evidence="3">The sequence shown here is derived from an EMBL/GenBank/DDBJ whole genome shotgun (WGS) entry which is preliminary data.</text>
</comment>
<dbReference type="EMBL" id="RZTZ01000008">
    <property type="protein sequence ID" value="RVT59918.1"/>
    <property type="molecule type" value="Genomic_DNA"/>
</dbReference>
<accession>A0A437K7S3</accession>
<keyword evidence="1" id="KW-0732">Signal</keyword>
<gene>
    <name evidence="3" type="ORF">EM808_18540</name>
</gene>
<evidence type="ECO:0000256" key="1">
    <source>
        <dbReference type="SAM" id="SignalP"/>
    </source>
</evidence>
<evidence type="ECO:0000313" key="3">
    <source>
        <dbReference type="EMBL" id="RVT59918.1"/>
    </source>
</evidence>
<keyword evidence="4" id="KW-1185">Reference proteome</keyword>
<proteinExistence type="predicted"/>
<dbReference type="Proteomes" id="UP000288024">
    <property type="component" value="Unassembled WGS sequence"/>
</dbReference>
<dbReference type="Pfam" id="PF18652">
    <property type="entry name" value="Adhesin_P1_N"/>
    <property type="match status" value="1"/>
</dbReference>
<evidence type="ECO:0000259" key="2">
    <source>
        <dbReference type="Pfam" id="PF18652"/>
    </source>
</evidence>